<accession>A0ABD5NII2</accession>
<evidence type="ECO:0000313" key="3">
    <source>
        <dbReference type="Proteomes" id="UP001595846"/>
    </source>
</evidence>
<dbReference type="RefSeq" id="WP_256532240.1">
    <property type="nucleotide sequence ID" value="NZ_CP101824.1"/>
</dbReference>
<sequence length="422" mass="44259">MTDREPPDERDRQSPDEPTTATDRDGDPSSESTARAAGRFASRRSVLASVGSVAGALGLTRVLGVDRVLDPPEGTVSVETALVHPGSGDGRIDPSAIQYRTRTVPADWRARVEVAFDLHDRLLATRLPGYLNSAVVPGPYEDGTARISIHANPGELGAIPRTIGELVSTLDIEWHGLFEGIGVRVERTEVIDDIRDADVEREAHLALARSIDPVPGGVRCQTGDHAATLTPALYDADGHPTFGTAFHAFRDEERFHGTAITVPIDGPSEPETVGHASAALADSDVAIGTPTNGHTPGSVLGNRGQLTIRGQLTRWGLADRVARCVTLAKVGGSTGYTSGPIHGIDAATCVTADGCRLGQVTWGTESTLGNGDSGSVTVDPDPAGVDGALVASVNSARTWWPGQNHCWGIAAHALTSAHGYHF</sequence>
<evidence type="ECO:0000256" key="1">
    <source>
        <dbReference type="SAM" id="MobiDB-lite"/>
    </source>
</evidence>
<dbReference type="EMBL" id="JBHSAQ010000001">
    <property type="protein sequence ID" value="MFC3956821.1"/>
    <property type="molecule type" value="Genomic_DNA"/>
</dbReference>
<proteinExistence type="predicted"/>
<dbReference type="GeneID" id="73905018"/>
<feature type="region of interest" description="Disordered" evidence="1">
    <location>
        <begin position="1"/>
        <end position="39"/>
    </location>
</feature>
<organism evidence="2 3">
    <name type="scientific">Halovivax cerinus</name>
    <dbReference type="NCBI Taxonomy" id="1487865"/>
    <lineage>
        <taxon>Archaea</taxon>
        <taxon>Methanobacteriati</taxon>
        <taxon>Methanobacteriota</taxon>
        <taxon>Stenosarchaea group</taxon>
        <taxon>Halobacteria</taxon>
        <taxon>Halobacteriales</taxon>
        <taxon>Natrialbaceae</taxon>
        <taxon>Halovivax</taxon>
    </lineage>
</organism>
<feature type="compositionally biased region" description="Basic and acidic residues" evidence="1">
    <location>
        <begin position="1"/>
        <end position="15"/>
    </location>
</feature>
<protein>
    <submittedName>
        <fullName evidence="2">Uncharacterized protein</fullName>
    </submittedName>
</protein>
<reference evidence="2 3" key="1">
    <citation type="journal article" date="2019" name="Int. J. Syst. Evol. Microbiol.">
        <title>The Global Catalogue of Microorganisms (GCM) 10K type strain sequencing project: providing services to taxonomists for standard genome sequencing and annotation.</title>
        <authorList>
            <consortium name="The Broad Institute Genomics Platform"/>
            <consortium name="The Broad Institute Genome Sequencing Center for Infectious Disease"/>
            <person name="Wu L."/>
            <person name="Ma J."/>
        </authorList>
    </citation>
    <scope>NUCLEOTIDE SEQUENCE [LARGE SCALE GENOMIC DNA]</scope>
    <source>
        <strain evidence="2 3">IBRC-M 10256</strain>
    </source>
</reference>
<evidence type="ECO:0000313" key="2">
    <source>
        <dbReference type="EMBL" id="MFC3956821.1"/>
    </source>
</evidence>
<dbReference type="AlphaFoldDB" id="A0ABD5NII2"/>
<comment type="caution">
    <text evidence="2">The sequence shown here is derived from an EMBL/GenBank/DDBJ whole genome shotgun (WGS) entry which is preliminary data.</text>
</comment>
<keyword evidence="3" id="KW-1185">Reference proteome</keyword>
<dbReference type="Proteomes" id="UP001595846">
    <property type="component" value="Unassembled WGS sequence"/>
</dbReference>
<name>A0ABD5NII2_9EURY</name>
<gene>
    <name evidence="2" type="ORF">ACFOUR_00345</name>
</gene>